<dbReference type="AlphaFoldDB" id="A0A4Y2EGT5"/>
<dbReference type="EMBL" id="BGPR01000601">
    <property type="protein sequence ID" value="GBM28041.1"/>
    <property type="molecule type" value="Genomic_DNA"/>
</dbReference>
<accession>A0A4Y2EGT5</accession>
<protein>
    <submittedName>
        <fullName evidence="1">Uncharacterized protein</fullName>
    </submittedName>
</protein>
<comment type="caution">
    <text evidence="1">The sequence shown here is derived from an EMBL/GenBank/DDBJ whole genome shotgun (WGS) entry which is preliminary data.</text>
</comment>
<evidence type="ECO:0000313" key="1">
    <source>
        <dbReference type="EMBL" id="GBM28041.1"/>
    </source>
</evidence>
<evidence type="ECO:0000313" key="2">
    <source>
        <dbReference type="Proteomes" id="UP000499080"/>
    </source>
</evidence>
<sequence length="127" mass="14280">MIHWDTTSLSPPPCCEDSRIKRFGLGPHKVEQRLSATLTSVHVTPKQWNKAVVSTDVWINNALHRSANIEASAWTNIAILIGDHNYAGTIFFSARVDLTVRRRLRGRLQVQNEILPKKLFVKGPGGR</sequence>
<dbReference type="Proteomes" id="UP000499080">
    <property type="component" value="Unassembled WGS sequence"/>
</dbReference>
<proteinExistence type="predicted"/>
<keyword evidence="2" id="KW-1185">Reference proteome</keyword>
<name>A0A4Y2EGT5_ARAVE</name>
<reference evidence="1 2" key="1">
    <citation type="journal article" date="2019" name="Sci. Rep.">
        <title>Orb-weaving spider Araneus ventricosus genome elucidates the spidroin gene catalogue.</title>
        <authorList>
            <person name="Kono N."/>
            <person name="Nakamura H."/>
            <person name="Ohtoshi R."/>
            <person name="Moran D.A.P."/>
            <person name="Shinohara A."/>
            <person name="Yoshida Y."/>
            <person name="Fujiwara M."/>
            <person name="Mori M."/>
            <person name="Tomita M."/>
            <person name="Arakawa K."/>
        </authorList>
    </citation>
    <scope>NUCLEOTIDE SEQUENCE [LARGE SCALE GENOMIC DNA]</scope>
</reference>
<organism evidence="1 2">
    <name type="scientific">Araneus ventricosus</name>
    <name type="common">Orbweaver spider</name>
    <name type="synonym">Epeira ventricosa</name>
    <dbReference type="NCBI Taxonomy" id="182803"/>
    <lineage>
        <taxon>Eukaryota</taxon>
        <taxon>Metazoa</taxon>
        <taxon>Ecdysozoa</taxon>
        <taxon>Arthropoda</taxon>
        <taxon>Chelicerata</taxon>
        <taxon>Arachnida</taxon>
        <taxon>Araneae</taxon>
        <taxon>Araneomorphae</taxon>
        <taxon>Entelegynae</taxon>
        <taxon>Araneoidea</taxon>
        <taxon>Araneidae</taxon>
        <taxon>Araneus</taxon>
    </lineage>
</organism>
<gene>
    <name evidence="1" type="ORF">AVEN_27430_1</name>
</gene>